<feature type="chain" id="PRO_5046394890" evidence="1">
    <location>
        <begin position="25"/>
        <end position="391"/>
    </location>
</feature>
<proteinExistence type="predicted"/>
<evidence type="ECO:0000313" key="2">
    <source>
        <dbReference type="EMBL" id="MEI4278596.1"/>
    </source>
</evidence>
<evidence type="ECO:0000313" key="3">
    <source>
        <dbReference type="Proteomes" id="UP001373496"/>
    </source>
</evidence>
<feature type="signal peptide" evidence="1">
    <location>
        <begin position="1"/>
        <end position="24"/>
    </location>
</feature>
<organism evidence="2 3">
    <name type="scientific">Klenkia terrae</name>
    <dbReference type="NCBI Taxonomy" id="1052259"/>
    <lineage>
        <taxon>Bacteria</taxon>
        <taxon>Bacillati</taxon>
        <taxon>Actinomycetota</taxon>
        <taxon>Actinomycetes</taxon>
        <taxon>Geodermatophilales</taxon>
        <taxon>Geodermatophilaceae</taxon>
        <taxon>Klenkia</taxon>
    </lineage>
</organism>
<dbReference type="Gene3D" id="3.40.190.10">
    <property type="entry name" value="Periplasmic binding protein-like II"/>
    <property type="match status" value="2"/>
</dbReference>
<dbReference type="PROSITE" id="PS51257">
    <property type="entry name" value="PROKAR_LIPOPROTEIN"/>
    <property type="match status" value="1"/>
</dbReference>
<protein>
    <submittedName>
        <fullName evidence="2">ABC transporter substrate-binding protein</fullName>
    </submittedName>
</protein>
<dbReference type="EMBL" id="JBAPLV010000008">
    <property type="protein sequence ID" value="MEI4278596.1"/>
    <property type="molecule type" value="Genomic_DNA"/>
</dbReference>
<evidence type="ECO:0000256" key="1">
    <source>
        <dbReference type="SAM" id="SignalP"/>
    </source>
</evidence>
<dbReference type="Proteomes" id="UP001373496">
    <property type="component" value="Unassembled WGS sequence"/>
</dbReference>
<dbReference type="SUPFAM" id="SSF53850">
    <property type="entry name" value="Periplasmic binding protein-like II"/>
    <property type="match status" value="1"/>
</dbReference>
<accession>A0ABU8E6Y3</accession>
<sequence length="391" mass="40846">MRITRSTTALAATALLALSLAACGSDDGDAAAAGPSGEVGSNDLAAAGCPSNIVVQTDWNPEAEHGGLYESLGDDYVVDAGSKSVSGTLIDSAGESTGVTLEIRAGGPAIGFQTVTSQMYADTDIDLGYIATDEAIQLSDTQPTTAVLAPLEISPTMIMWDPSTYPDVQSIADLGDAGTTVRYFEGSAYMAYLTGAGVLSADQVDGSYDGTPSGFVAAAGEVAQQGFASAEPYIYKNEVDAWGKDVDFQLVYDAGFQPYQSSISVRSEDLDGMSDCLTALVPIMQQADVDYLADPDRATSIILDLVEQYDTGWVYSQGVADYSVETQKDLGLVGNGPDDTHGNFDTDRVDTLIEQTTPIFTEQGTPPLDGLTADDLVTNQFIDDSIGVPAS</sequence>
<keyword evidence="3" id="KW-1185">Reference proteome</keyword>
<gene>
    <name evidence="2" type="ORF">UXQ13_08975</name>
</gene>
<reference evidence="2 3" key="1">
    <citation type="submission" date="2024-03" db="EMBL/GenBank/DDBJ databases">
        <title>Draft genome sequence of Klenkia terrae.</title>
        <authorList>
            <person name="Duangmal K."/>
            <person name="Chantavorakit T."/>
        </authorList>
    </citation>
    <scope>NUCLEOTIDE SEQUENCE [LARGE SCALE GENOMIC DNA]</scope>
    <source>
        <strain evidence="2 3">JCM 17786</strain>
    </source>
</reference>
<name>A0ABU8E6Y3_9ACTN</name>
<dbReference type="RefSeq" id="WP_225232466.1">
    <property type="nucleotide sequence ID" value="NZ_JBAPLV010000008.1"/>
</dbReference>
<keyword evidence="1" id="KW-0732">Signal</keyword>
<comment type="caution">
    <text evidence="2">The sequence shown here is derived from an EMBL/GenBank/DDBJ whole genome shotgun (WGS) entry which is preliminary data.</text>
</comment>